<evidence type="ECO:0000313" key="10">
    <source>
        <dbReference type="EnsemblMetazoa" id="CPIJ019591-PA"/>
    </source>
</evidence>
<evidence type="ECO:0000256" key="1">
    <source>
        <dbReference type="ARBA" id="ARBA00004141"/>
    </source>
</evidence>
<evidence type="ECO:0000256" key="7">
    <source>
        <dbReference type="SAM" id="Phobius"/>
    </source>
</evidence>
<dbReference type="AlphaFoldDB" id="B0XJK0"/>
<dbReference type="EnsemblMetazoa" id="CPIJ019591-RA">
    <property type="protein sequence ID" value="CPIJ019591-PA"/>
    <property type="gene ID" value="CPIJ019591"/>
</dbReference>
<dbReference type="InterPro" id="IPR020846">
    <property type="entry name" value="MFS_dom"/>
</dbReference>
<comment type="similarity">
    <text evidence="6">Belongs to the major facilitator superfamily. Sugar transporter (TC 2.A.1.1) family.</text>
</comment>
<dbReference type="OMA" id="AMAFCFI"/>
<feature type="transmembrane region" description="Helical" evidence="7">
    <location>
        <begin position="67"/>
        <end position="90"/>
    </location>
</feature>
<protein>
    <submittedName>
        <fullName evidence="9 10">Solute carrier family 2</fullName>
    </submittedName>
</protein>
<sequence length="491" mass="53010">MDLTLPDAGWTVCLFTLGLTSTLGVSIPAGFNIGVINAPAEYIQRWSKATILDRYGTVLSADGVKTLFSVVVSISLICGVFGSLGGAVLADKIGRKRSYLLCGVLHTVGGVCFLVCRALSSIELLLVGRAIIGLAAGLTTSVLPMYLSEVAPTKLRGTLSSLVGLGLTAGVVVGQVTSLEQVLGTVEHWHYALGFFVVLNLFCYLPYPWMPESPKFLYSVRSDPEGALREIRRIFGHEAIGDDYVKLQMVNGGSNQNLKLAMEENSTSTRSMWSVLTDPTLRLPLILVCALMGGQQLSGVNAVFFYSVSIFESVGLSTTAAKFANLGVGCLNLFVSFFTPYLMGRFNRRPLSLLSCFFCGVFLFCLAFVLHLKDAVSWFGYASIASILLYIVVYQVGIGPIPFFIGSELFELGPRPAAMAFGSISSWGCSFIVGMLFPAIQSIWGAFVFMPCSIACFVLTILVQFYLPETRGRQVSDVAALVSKGFRSKVL</sequence>
<dbReference type="PANTHER" id="PTHR23503">
    <property type="entry name" value="SOLUTE CARRIER FAMILY 2"/>
    <property type="match status" value="1"/>
</dbReference>
<feature type="transmembrane region" description="Helical" evidence="7">
    <location>
        <begin position="99"/>
        <end position="120"/>
    </location>
</feature>
<feature type="transmembrane region" description="Helical" evidence="7">
    <location>
        <begin position="351"/>
        <end position="372"/>
    </location>
</feature>
<organism>
    <name type="scientific">Culex quinquefasciatus</name>
    <name type="common">Southern house mosquito</name>
    <name type="synonym">Culex pungens</name>
    <dbReference type="NCBI Taxonomy" id="7176"/>
    <lineage>
        <taxon>Eukaryota</taxon>
        <taxon>Metazoa</taxon>
        <taxon>Ecdysozoa</taxon>
        <taxon>Arthropoda</taxon>
        <taxon>Hexapoda</taxon>
        <taxon>Insecta</taxon>
        <taxon>Pterygota</taxon>
        <taxon>Neoptera</taxon>
        <taxon>Endopterygota</taxon>
        <taxon>Diptera</taxon>
        <taxon>Nematocera</taxon>
        <taxon>Culicoidea</taxon>
        <taxon>Culicidae</taxon>
        <taxon>Culicinae</taxon>
        <taxon>Culicini</taxon>
        <taxon>Culex</taxon>
        <taxon>Culex</taxon>
    </lineage>
</organism>
<dbReference type="OrthoDB" id="4540492at2759"/>
<keyword evidence="11" id="KW-1185">Reference proteome</keyword>
<dbReference type="HOGENOM" id="CLU_001265_30_11_1"/>
<feature type="transmembrane region" description="Helical" evidence="7">
    <location>
        <begin position="443"/>
        <end position="467"/>
    </location>
</feature>
<evidence type="ECO:0000256" key="4">
    <source>
        <dbReference type="ARBA" id="ARBA00023136"/>
    </source>
</evidence>
<proteinExistence type="inferred from homology"/>
<keyword evidence="4 7" id="KW-0472">Membrane</keyword>
<dbReference type="InParanoid" id="B0XJK0"/>
<evidence type="ECO:0000256" key="2">
    <source>
        <dbReference type="ARBA" id="ARBA00022692"/>
    </source>
</evidence>
<feature type="transmembrane region" description="Helical" evidence="7">
    <location>
        <begin position="189"/>
        <end position="207"/>
    </location>
</feature>
<evidence type="ECO:0000313" key="9">
    <source>
        <dbReference type="EMBL" id="EDS30471.1"/>
    </source>
</evidence>
<dbReference type="GO" id="GO:0015149">
    <property type="term" value="F:hexose transmembrane transporter activity"/>
    <property type="evidence" value="ECO:0007669"/>
    <property type="project" value="TreeGrafter"/>
</dbReference>
<dbReference type="CDD" id="cd17357">
    <property type="entry name" value="MFS_GLUT_Class1_2_like"/>
    <property type="match status" value="1"/>
</dbReference>
<keyword evidence="6" id="KW-0813">Transport</keyword>
<dbReference type="PROSITE" id="PS00216">
    <property type="entry name" value="SUGAR_TRANSPORT_1"/>
    <property type="match status" value="1"/>
</dbReference>
<reference evidence="10" key="2">
    <citation type="submission" date="2021-02" db="UniProtKB">
        <authorList>
            <consortium name="EnsemblMetazoa"/>
        </authorList>
    </citation>
    <scope>IDENTIFICATION</scope>
    <source>
        <strain evidence="10">JHB</strain>
    </source>
</reference>
<evidence type="ECO:0000256" key="5">
    <source>
        <dbReference type="ARBA" id="ARBA00023180"/>
    </source>
</evidence>
<dbReference type="PANTHER" id="PTHR23503:SF127">
    <property type="entry name" value="FI08437P-RELATED"/>
    <property type="match status" value="1"/>
</dbReference>
<dbReference type="Gene3D" id="1.20.1250.20">
    <property type="entry name" value="MFS general substrate transporter like domains"/>
    <property type="match status" value="1"/>
</dbReference>
<evidence type="ECO:0000256" key="6">
    <source>
        <dbReference type="RuleBase" id="RU003346"/>
    </source>
</evidence>
<dbReference type="PROSITE" id="PS50850">
    <property type="entry name" value="MFS"/>
    <property type="match status" value="1"/>
</dbReference>
<feature type="transmembrane region" description="Helical" evidence="7">
    <location>
        <begin position="378"/>
        <end position="405"/>
    </location>
</feature>
<dbReference type="PRINTS" id="PR00171">
    <property type="entry name" value="SUGRTRNSPORT"/>
</dbReference>
<dbReference type="Pfam" id="PF00083">
    <property type="entry name" value="Sugar_tr"/>
    <property type="match status" value="1"/>
</dbReference>
<dbReference type="EMBL" id="DS233541">
    <property type="protein sequence ID" value="EDS30471.1"/>
    <property type="molecule type" value="Genomic_DNA"/>
</dbReference>
<feature type="transmembrane region" description="Helical" evidence="7">
    <location>
        <begin position="285"/>
        <end position="311"/>
    </location>
</feature>
<evidence type="ECO:0000256" key="3">
    <source>
        <dbReference type="ARBA" id="ARBA00022989"/>
    </source>
</evidence>
<dbReference type="InterPro" id="IPR005828">
    <property type="entry name" value="MFS_sugar_transport-like"/>
</dbReference>
<feature type="transmembrane region" description="Helical" evidence="7">
    <location>
        <begin position="159"/>
        <end position="177"/>
    </location>
</feature>
<dbReference type="SUPFAM" id="SSF103473">
    <property type="entry name" value="MFS general substrate transporter"/>
    <property type="match status" value="1"/>
</dbReference>
<dbReference type="Proteomes" id="UP000002320">
    <property type="component" value="Unassembled WGS sequence"/>
</dbReference>
<dbReference type="InterPro" id="IPR005829">
    <property type="entry name" value="Sugar_transporter_CS"/>
</dbReference>
<dbReference type="NCBIfam" id="TIGR00879">
    <property type="entry name" value="SP"/>
    <property type="match status" value="1"/>
</dbReference>
<dbReference type="VEuPathDB" id="VectorBase:CQUJHB014747"/>
<accession>B0XJK0</accession>
<dbReference type="VEuPathDB" id="VectorBase:CPIJ019591"/>
<dbReference type="eggNOG" id="KOG0569">
    <property type="taxonomic scope" value="Eukaryota"/>
</dbReference>
<feature type="transmembrane region" description="Helical" evidence="7">
    <location>
        <begin position="126"/>
        <end position="147"/>
    </location>
</feature>
<gene>
    <name evidence="10" type="primary">6053794</name>
    <name evidence="9" type="ORF">CpipJ_CPIJ019591</name>
</gene>
<dbReference type="InterPro" id="IPR003663">
    <property type="entry name" value="Sugar/inositol_transpt"/>
</dbReference>
<evidence type="ECO:0000259" key="8">
    <source>
        <dbReference type="PROSITE" id="PS50850"/>
    </source>
</evidence>
<comment type="subcellular location">
    <subcellularLocation>
        <location evidence="1">Membrane</location>
        <topology evidence="1">Multi-pass membrane protein</topology>
    </subcellularLocation>
</comment>
<dbReference type="PROSITE" id="PS00217">
    <property type="entry name" value="SUGAR_TRANSPORT_2"/>
    <property type="match status" value="1"/>
</dbReference>
<name>B0XJK0_CULQU</name>
<dbReference type="GO" id="GO:0016020">
    <property type="term" value="C:membrane"/>
    <property type="evidence" value="ECO:0007669"/>
    <property type="project" value="UniProtKB-SubCell"/>
</dbReference>
<evidence type="ECO:0000313" key="11">
    <source>
        <dbReference type="Proteomes" id="UP000002320"/>
    </source>
</evidence>
<feature type="domain" description="Major facilitator superfamily (MFS) profile" evidence="8">
    <location>
        <begin position="18"/>
        <end position="471"/>
    </location>
</feature>
<keyword evidence="3 7" id="KW-1133">Transmembrane helix</keyword>
<dbReference type="FunCoup" id="B0XJK0">
    <property type="interactions" value="104"/>
</dbReference>
<dbReference type="InterPro" id="IPR045263">
    <property type="entry name" value="GLUT"/>
</dbReference>
<feature type="transmembrane region" description="Helical" evidence="7">
    <location>
        <begin position="323"/>
        <end position="344"/>
    </location>
</feature>
<dbReference type="InterPro" id="IPR036259">
    <property type="entry name" value="MFS_trans_sf"/>
</dbReference>
<keyword evidence="2 7" id="KW-0812">Transmembrane</keyword>
<dbReference type="KEGG" id="cqu:CpipJ_CPIJ019591"/>
<reference evidence="9" key="1">
    <citation type="submission" date="2007-03" db="EMBL/GenBank/DDBJ databases">
        <title>Annotation of Culex pipiens quinquefasciatus.</title>
        <authorList>
            <consortium name="The Broad Institute Genome Sequencing Platform"/>
            <person name="Atkinson P.W."/>
            <person name="Hemingway J."/>
            <person name="Christensen B.M."/>
            <person name="Higgs S."/>
            <person name="Kodira C."/>
            <person name="Hannick L."/>
            <person name="Megy K."/>
            <person name="O'Leary S."/>
            <person name="Pearson M."/>
            <person name="Haas B.J."/>
            <person name="Mauceli E."/>
            <person name="Wortman J.R."/>
            <person name="Lee N.H."/>
            <person name="Guigo R."/>
            <person name="Stanke M."/>
            <person name="Alvarado L."/>
            <person name="Amedeo P."/>
            <person name="Antoine C.H."/>
            <person name="Arensburger P."/>
            <person name="Bidwell S.L."/>
            <person name="Crawford M."/>
            <person name="Camaro F."/>
            <person name="Devon K."/>
            <person name="Engels R."/>
            <person name="Hammond M."/>
            <person name="Howarth C."/>
            <person name="Koehrsen M."/>
            <person name="Lawson D."/>
            <person name="Montgomery P."/>
            <person name="Nene V."/>
            <person name="Nusbaum C."/>
            <person name="Puiu D."/>
            <person name="Romero-Severson J."/>
            <person name="Severson D.W."/>
            <person name="Shumway M."/>
            <person name="Sisk P."/>
            <person name="Stolte C."/>
            <person name="Zeng Q."/>
            <person name="Eisenstadt E."/>
            <person name="Fraser-Liggett C."/>
            <person name="Strausberg R."/>
            <person name="Galagan J."/>
            <person name="Birren B."/>
            <person name="Collins F.H."/>
        </authorList>
    </citation>
    <scope>NUCLEOTIDE SEQUENCE [LARGE SCALE GENOMIC DNA]</scope>
    <source>
        <strain evidence="9">JHB</strain>
    </source>
</reference>
<feature type="transmembrane region" description="Helical" evidence="7">
    <location>
        <begin position="417"/>
        <end position="437"/>
    </location>
</feature>
<dbReference type="STRING" id="7176.B0XJK0"/>
<keyword evidence="5" id="KW-0325">Glycoprotein</keyword>